<keyword evidence="1" id="KW-1133">Transmembrane helix</keyword>
<protein>
    <submittedName>
        <fullName evidence="2">Uncharacterized protein</fullName>
    </submittedName>
</protein>
<evidence type="ECO:0000256" key="1">
    <source>
        <dbReference type="SAM" id="Phobius"/>
    </source>
</evidence>
<proteinExistence type="predicted"/>
<dbReference type="Proteomes" id="UP000509626">
    <property type="component" value="Chromosome"/>
</dbReference>
<accession>A0A7D5L9L1</accession>
<organism evidence="2 3">
    <name type="scientific">Halorarum salinum</name>
    <dbReference type="NCBI Taxonomy" id="2743089"/>
    <lineage>
        <taxon>Archaea</taxon>
        <taxon>Methanobacteriati</taxon>
        <taxon>Methanobacteriota</taxon>
        <taxon>Stenosarchaea group</taxon>
        <taxon>Halobacteria</taxon>
        <taxon>Halobacteriales</taxon>
        <taxon>Haloferacaceae</taxon>
        <taxon>Halorarum</taxon>
    </lineage>
</organism>
<dbReference type="RefSeq" id="WP_179267899.1">
    <property type="nucleotide sequence ID" value="NZ_CP058579.1"/>
</dbReference>
<keyword evidence="3" id="KW-1185">Reference proteome</keyword>
<name>A0A7D5L9L1_9EURY</name>
<evidence type="ECO:0000313" key="3">
    <source>
        <dbReference type="Proteomes" id="UP000509626"/>
    </source>
</evidence>
<gene>
    <name evidence="2" type="ORF">HUG12_06015</name>
</gene>
<sequence>MGESALQDRLARIERRQRILLVLLVVPYFVGLGEVLDYWVAGVLGAACALVVLVVGVRRRRRTPAAGR</sequence>
<feature type="transmembrane region" description="Helical" evidence="1">
    <location>
        <begin position="16"/>
        <end position="32"/>
    </location>
</feature>
<keyword evidence="1" id="KW-0472">Membrane</keyword>
<dbReference type="EMBL" id="CP058579">
    <property type="protein sequence ID" value="QLG61314.1"/>
    <property type="molecule type" value="Genomic_DNA"/>
</dbReference>
<keyword evidence="1" id="KW-0812">Transmembrane</keyword>
<feature type="transmembrane region" description="Helical" evidence="1">
    <location>
        <begin position="38"/>
        <end position="57"/>
    </location>
</feature>
<dbReference type="GeneID" id="56036996"/>
<dbReference type="AlphaFoldDB" id="A0A7D5L9L1"/>
<dbReference type="KEGG" id="halu:HUG12_06015"/>
<evidence type="ECO:0000313" key="2">
    <source>
        <dbReference type="EMBL" id="QLG61314.1"/>
    </source>
</evidence>
<reference evidence="2 3" key="1">
    <citation type="submission" date="2020-06" db="EMBL/GenBank/DDBJ databases">
        <title>NJ-3-1, isolated from saline soil.</title>
        <authorList>
            <person name="Cui H.L."/>
            <person name="Shi X."/>
        </authorList>
    </citation>
    <scope>NUCLEOTIDE SEQUENCE [LARGE SCALE GENOMIC DNA]</scope>
    <source>
        <strain evidence="2 3">NJ-3-1</strain>
    </source>
</reference>